<dbReference type="RefSeq" id="WP_169156509.1">
    <property type="nucleotide sequence ID" value="NZ_CAWPJE010000142.1"/>
</dbReference>
<feature type="repeat" description="WD" evidence="3">
    <location>
        <begin position="1063"/>
        <end position="1104"/>
    </location>
</feature>
<keyword evidence="7" id="KW-1185">Reference proteome</keyword>
<dbReference type="Pfam" id="PF20703">
    <property type="entry name" value="nSTAND1"/>
    <property type="match status" value="1"/>
</dbReference>
<feature type="repeat" description="WD" evidence="3">
    <location>
        <begin position="922"/>
        <end position="964"/>
    </location>
</feature>
<feature type="repeat" description="WD" evidence="3">
    <location>
        <begin position="1110"/>
        <end position="1151"/>
    </location>
</feature>
<dbReference type="PROSITE" id="PS50082">
    <property type="entry name" value="WD_REPEATS_2"/>
    <property type="match status" value="12"/>
</dbReference>
<dbReference type="PROSITE" id="PS00678">
    <property type="entry name" value="WD_REPEATS_1"/>
    <property type="match status" value="1"/>
</dbReference>
<evidence type="ECO:0008006" key="8">
    <source>
        <dbReference type="Google" id="ProtNLM"/>
    </source>
</evidence>
<evidence type="ECO:0000259" key="4">
    <source>
        <dbReference type="Pfam" id="PF12770"/>
    </source>
</evidence>
<dbReference type="SUPFAM" id="SSF52540">
    <property type="entry name" value="P-loop containing nucleoside triphosphate hydrolases"/>
    <property type="match status" value="1"/>
</dbReference>
<dbReference type="Proteomes" id="UP000718564">
    <property type="component" value="Unassembled WGS sequence"/>
</dbReference>
<evidence type="ECO:0000256" key="1">
    <source>
        <dbReference type="ARBA" id="ARBA00022574"/>
    </source>
</evidence>
<feature type="repeat" description="WD" evidence="3">
    <location>
        <begin position="787"/>
        <end position="828"/>
    </location>
</feature>
<evidence type="ECO:0000313" key="7">
    <source>
        <dbReference type="Proteomes" id="UP000718564"/>
    </source>
</evidence>
<dbReference type="PANTHER" id="PTHR19879:SF9">
    <property type="entry name" value="TRANSCRIPTION INITIATION FACTOR TFIID SUBUNIT 5"/>
    <property type="match status" value="1"/>
</dbReference>
<keyword evidence="2" id="KW-0677">Repeat</keyword>
<feature type="repeat" description="WD" evidence="3">
    <location>
        <begin position="834"/>
        <end position="875"/>
    </location>
</feature>
<dbReference type="EMBL" id="QMEB01000149">
    <property type="protein sequence ID" value="NMG21267.1"/>
    <property type="molecule type" value="Genomic_DNA"/>
</dbReference>
<accession>A0ABX1P9Z8</accession>
<evidence type="ECO:0000313" key="6">
    <source>
        <dbReference type="EMBL" id="NMG21267.1"/>
    </source>
</evidence>
<dbReference type="PRINTS" id="PR00320">
    <property type="entry name" value="GPROTEINBRPT"/>
</dbReference>
<keyword evidence="1 3" id="KW-0853">WD repeat</keyword>
<dbReference type="InterPro" id="IPR024983">
    <property type="entry name" value="CHAT_dom"/>
</dbReference>
<dbReference type="SMART" id="SM00320">
    <property type="entry name" value="WD40"/>
    <property type="match status" value="14"/>
</dbReference>
<dbReference type="InterPro" id="IPR015943">
    <property type="entry name" value="WD40/YVTN_repeat-like_dom_sf"/>
</dbReference>
<dbReference type="InterPro" id="IPR001680">
    <property type="entry name" value="WD40_rpt"/>
</dbReference>
<protein>
    <recommendedName>
        <fullName evidence="8">CHAT domain-containing protein</fullName>
    </recommendedName>
</protein>
<dbReference type="Pfam" id="PF00400">
    <property type="entry name" value="WD40"/>
    <property type="match status" value="13"/>
</dbReference>
<dbReference type="PANTHER" id="PTHR19879">
    <property type="entry name" value="TRANSCRIPTION INITIATION FACTOR TFIID"/>
    <property type="match status" value="1"/>
</dbReference>
<feature type="repeat" description="WD" evidence="3">
    <location>
        <begin position="1151"/>
        <end position="1183"/>
    </location>
</feature>
<feature type="repeat" description="WD" evidence="3">
    <location>
        <begin position="881"/>
        <end position="922"/>
    </location>
</feature>
<feature type="repeat" description="WD" evidence="3">
    <location>
        <begin position="1288"/>
        <end position="1329"/>
    </location>
</feature>
<dbReference type="Gene3D" id="3.40.50.300">
    <property type="entry name" value="P-loop containing nucleotide triphosphate hydrolases"/>
    <property type="match status" value="1"/>
</dbReference>
<dbReference type="Pfam" id="PF12770">
    <property type="entry name" value="CHAT"/>
    <property type="match status" value="1"/>
</dbReference>
<name>A0ABX1P9Z8_9CYAN</name>
<feature type="domain" description="Novel STAND NTPase 1" evidence="5">
    <location>
        <begin position="207"/>
        <end position="602"/>
    </location>
</feature>
<reference evidence="6 7" key="1">
    <citation type="submission" date="2018-06" db="EMBL/GenBank/DDBJ databases">
        <title>Comparative genomics of Brasilonema spp. strains.</title>
        <authorList>
            <person name="Alvarenga D.O."/>
            <person name="Fiore M.F."/>
            <person name="Varani A.M."/>
        </authorList>
    </citation>
    <scope>NUCLEOTIDE SEQUENCE [LARGE SCALE GENOMIC DNA]</scope>
    <source>
        <strain evidence="6 7">SPC951</strain>
    </source>
</reference>
<dbReference type="InterPro" id="IPR036322">
    <property type="entry name" value="WD40_repeat_dom_sf"/>
</dbReference>
<feature type="repeat" description="WD" evidence="3">
    <location>
        <begin position="1199"/>
        <end position="1240"/>
    </location>
</feature>
<sequence length="1399" mass="154909">MSNTTGVKTILILAANPASTARLRLDAEVRSIEEALQHAPKGGQFRLVQKGAVRSRDFYLAILEHQPQIVHFCGHGTGVNGIVLEDDTGQPTLVDQETLSQLFKLFAVKGVECVVLNACYSSVQAEAISQYIQYVVGMNQTIGDKAAIAFAVAFYDALGAGETVEFAFNLGRTELIRLKEDQIPVLKTTSIHPADIQFEAGDIPPNPYLGLSAFGEKDTAFFFGREKFTDELFRMTNQQPMVAVIGASGSGKSSVVFAGLIPKLREKGIWLIESLRPKSQPFDELALALVRQLEPNLDGVDKVIKVSKLAESLKKGEVKLHQVASQILENKSNKRFLLVVDQFEELYTQCQDKQEQQRFIDTLLATVSQKSITLVFTLRADFYGYVLSYLPFCEALQQFKHTPLGLMRREELQAAIEQPAQKLNVKLQTYLAERILDDIGNEPGNLPLLEFALTQLWDNQKNGEMTHRAYDEIGGLKQALVKHAEQVYSRLSQSQQQQTQRVFLALVRLGEATKDTRRVATHQEIGSGNWELVTHLASSEARLVVTGRNDKSGEETVEVVHEVLIREWKRLRKWISINRDKLIQHRKIEAAATEWRDKGKSKDYLLAGKQLNEAKAFQKEQASLFALSALASELIQKSIEYRWNNRLRLSSFGLLPLLALTVFSGFATIGQRNAQIEQIKAFEQASDAEWRSNQDFEAVIDALRAGKALDKLLPFGLFKPDAELARVRGTLQKVVYTERVKEFNRLEEDYDLLASVVFSPDGQTIAVGSTNKSVTIWSLEGIKLQTLTGHDAEVKSVAFSPDSQTIATASDDKTVKLWKRNNTGQFNTQPEQTLTRHSGGVKSVAFSPDGQTIATASDDKTVKLWKRNSTGQFNTQPEQTLTGHDAGVKSVAFSPDGQTIATASEDSTVKLWSIEGQELQTLTGHDGEVTSVAFSPDGLMLVASANLNGTIKLWKRNSTGQFETQPDDITPGVYIRSIRSVAFSPVRVASPQGFGQMLALATEDKTVILVNLQGQVLQTLTGHTGWVSSVAFSPDKKTLTLASSTDRTVKLWRFEGKKLPTLSNVHERAIWRIAISPNGEMLASASIDGTVKLWKWDSTGQFETQPYKTLIGHRNWVWSVAFSPDGKTIATASDDKTVKLWSIEGEELQTLTGHDGGVKSVAFSPDSKTIATASDDKTVKLWKRDDSTGEFVIQPYKTLTGHNGKVFSVAFSPDGQTIATASDDNTVKLWNLDRSQVLRTLTGHKGDISSVVFSPNGQVLASASFDGSIKLWKRGFTGQFETQAYKTLTGHTTWVTSVVFSPDGQMLASASEDTTVKLWTLEGKELQTLYGHGDRNWIRSIVFSLNGKKIVSAGAGKVILWNLEDFSLDKLMQPACNWVQNYLKNNPNVSQSDRRLCDN</sequence>
<feature type="repeat" description="WD" evidence="3">
    <location>
        <begin position="1020"/>
        <end position="1055"/>
    </location>
</feature>
<proteinExistence type="predicted"/>
<dbReference type="InterPro" id="IPR049052">
    <property type="entry name" value="nSTAND1"/>
</dbReference>
<evidence type="ECO:0000256" key="2">
    <source>
        <dbReference type="ARBA" id="ARBA00022737"/>
    </source>
</evidence>
<evidence type="ECO:0000256" key="3">
    <source>
        <dbReference type="PROSITE-ProRule" id="PRU00221"/>
    </source>
</evidence>
<dbReference type="InterPro" id="IPR020472">
    <property type="entry name" value="WD40_PAC1"/>
</dbReference>
<dbReference type="SUPFAM" id="SSF50978">
    <property type="entry name" value="WD40 repeat-like"/>
    <property type="match status" value="2"/>
</dbReference>
<dbReference type="PROSITE" id="PS50294">
    <property type="entry name" value="WD_REPEATS_REGION"/>
    <property type="match status" value="12"/>
</dbReference>
<feature type="repeat" description="WD" evidence="3">
    <location>
        <begin position="1241"/>
        <end position="1273"/>
    </location>
</feature>
<organism evidence="6 7">
    <name type="scientific">Brasilonema bromeliae SPC951</name>
    <dbReference type="NCBI Taxonomy" id="385972"/>
    <lineage>
        <taxon>Bacteria</taxon>
        <taxon>Bacillati</taxon>
        <taxon>Cyanobacteriota</taxon>
        <taxon>Cyanophyceae</taxon>
        <taxon>Nostocales</taxon>
        <taxon>Scytonemataceae</taxon>
        <taxon>Brasilonema</taxon>
        <taxon>Bromeliae group (in: Brasilonema)</taxon>
    </lineage>
</organism>
<feature type="repeat" description="WD" evidence="3">
    <location>
        <begin position="746"/>
        <end position="780"/>
    </location>
</feature>
<dbReference type="CDD" id="cd00200">
    <property type="entry name" value="WD40"/>
    <property type="match status" value="2"/>
</dbReference>
<feature type="domain" description="CHAT" evidence="4">
    <location>
        <begin position="28"/>
        <end position="182"/>
    </location>
</feature>
<evidence type="ECO:0000259" key="5">
    <source>
        <dbReference type="Pfam" id="PF20703"/>
    </source>
</evidence>
<dbReference type="InterPro" id="IPR027417">
    <property type="entry name" value="P-loop_NTPase"/>
</dbReference>
<gene>
    <name evidence="6" type="ORF">DP116_18155</name>
</gene>
<dbReference type="Gene3D" id="2.130.10.10">
    <property type="entry name" value="YVTN repeat-like/Quinoprotein amine dehydrogenase"/>
    <property type="match status" value="5"/>
</dbReference>
<dbReference type="InterPro" id="IPR019775">
    <property type="entry name" value="WD40_repeat_CS"/>
</dbReference>
<comment type="caution">
    <text evidence="6">The sequence shown here is derived from an EMBL/GenBank/DDBJ whole genome shotgun (WGS) entry which is preliminary data.</text>
</comment>